<feature type="compositionally biased region" description="Pro residues" evidence="1">
    <location>
        <begin position="1"/>
        <end position="12"/>
    </location>
</feature>
<evidence type="ECO:0000313" key="2">
    <source>
        <dbReference type="EMBL" id="KAF2438261.1"/>
    </source>
</evidence>
<name>A0A9P4U602_9PLEO</name>
<dbReference type="EMBL" id="MU001513">
    <property type="protein sequence ID" value="KAF2438261.1"/>
    <property type="molecule type" value="Genomic_DNA"/>
</dbReference>
<evidence type="ECO:0000256" key="1">
    <source>
        <dbReference type="SAM" id="MobiDB-lite"/>
    </source>
</evidence>
<dbReference type="AlphaFoldDB" id="A0A9P4U602"/>
<accession>A0A9P4U602</accession>
<dbReference type="Proteomes" id="UP000799764">
    <property type="component" value="Unassembled WGS sequence"/>
</dbReference>
<gene>
    <name evidence="2" type="ORF">P171DRAFT_170860</name>
</gene>
<evidence type="ECO:0000313" key="3">
    <source>
        <dbReference type="Proteomes" id="UP000799764"/>
    </source>
</evidence>
<protein>
    <submittedName>
        <fullName evidence="2">Uncharacterized protein</fullName>
    </submittedName>
</protein>
<keyword evidence="3" id="KW-1185">Reference proteome</keyword>
<sequence>MVTCPEPTPSITPPAESLDDLDHHHHVDMDCIGCHLFVSTPPDDTAFESPSDMLLATVRKRPGGEHHSMGKKAHAVRRRASRAVLGACVTNRDASPFRYKIVLKRISMFESIAARTRGATPLILQTLPKRVSFAIRPSVVRDLWPIGTILSTAGRSALARNR</sequence>
<feature type="region of interest" description="Disordered" evidence="1">
    <location>
        <begin position="1"/>
        <end position="20"/>
    </location>
</feature>
<organism evidence="2 3">
    <name type="scientific">Karstenula rhodostoma CBS 690.94</name>
    <dbReference type="NCBI Taxonomy" id="1392251"/>
    <lineage>
        <taxon>Eukaryota</taxon>
        <taxon>Fungi</taxon>
        <taxon>Dikarya</taxon>
        <taxon>Ascomycota</taxon>
        <taxon>Pezizomycotina</taxon>
        <taxon>Dothideomycetes</taxon>
        <taxon>Pleosporomycetidae</taxon>
        <taxon>Pleosporales</taxon>
        <taxon>Massarineae</taxon>
        <taxon>Didymosphaeriaceae</taxon>
        <taxon>Karstenula</taxon>
    </lineage>
</organism>
<proteinExistence type="predicted"/>
<reference evidence="2" key="1">
    <citation type="journal article" date="2020" name="Stud. Mycol.">
        <title>101 Dothideomycetes genomes: a test case for predicting lifestyles and emergence of pathogens.</title>
        <authorList>
            <person name="Haridas S."/>
            <person name="Albert R."/>
            <person name="Binder M."/>
            <person name="Bloem J."/>
            <person name="Labutti K."/>
            <person name="Salamov A."/>
            <person name="Andreopoulos B."/>
            <person name="Baker S."/>
            <person name="Barry K."/>
            <person name="Bills G."/>
            <person name="Bluhm B."/>
            <person name="Cannon C."/>
            <person name="Castanera R."/>
            <person name="Culley D."/>
            <person name="Daum C."/>
            <person name="Ezra D."/>
            <person name="Gonzalez J."/>
            <person name="Henrissat B."/>
            <person name="Kuo A."/>
            <person name="Liang C."/>
            <person name="Lipzen A."/>
            <person name="Lutzoni F."/>
            <person name="Magnuson J."/>
            <person name="Mondo S."/>
            <person name="Nolan M."/>
            <person name="Ohm R."/>
            <person name="Pangilinan J."/>
            <person name="Park H.-J."/>
            <person name="Ramirez L."/>
            <person name="Alfaro M."/>
            <person name="Sun H."/>
            <person name="Tritt A."/>
            <person name="Yoshinaga Y."/>
            <person name="Zwiers L.-H."/>
            <person name="Turgeon B."/>
            <person name="Goodwin S."/>
            <person name="Spatafora J."/>
            <person name="Crous P."/>
            <person name="Grigoriev I."/>
        </authorList>
    </citation>
    <scope>NUCLEOTIDE SEQUENCE</scope>
    <source>
        <strain evidence="2">CBS 690.94</strain>
    </source>
</reference>
<comment type="caution">
    <text evidence="2">The sequence shown here is derived from an EMBL/GenBank/DDBJ whole genome shotgun (WGS) entry which is preliminary data.</text>
</comment>